<dbReference type="Gene3D" id="3.90.1680.10">
    <property type="entry name" value="SOS response associated peptidase-like"/>
    <property type="match status" value="1"/>
</dbReference>
<dbReference type="OrthoDB" id="9782620at2"/>
<comment type="similarity">
    <text evidence="1 8">Belongs to the SOS response-associated peptidase family.</text>
</comment>
<dbReference type="RefSeq" id="WP_144852151.1">
    <property type="nucleotide sequence ID" value="NZ_VNJI01000040.1"/>
</dbReference>
<dbReference type="InterPro" id="IPR036590">
    <property type="entry name" value="SRAP-like"/>
</dbReference>
<keyword evidence="7" id="KW-0456">Lyase</keyword>
<dbReference type="GO" id="GO:0008233">
    <property type="term" value="F:peptidase activity"/>
    <property type="evidence" value="ECO:0007669"/>
    <property type="project" value="UniProtKB-KW"/>
</dbReference>
<evidence type="ECO:0000313" key="9">
    <source>
        <dbReference type="EMBL" id="TVY07268.1"/>
    </source>
</evidence>
<keyword evidence="5" id="KW-0190">Covalent protein-DNA linkage</keyword>
<dbReference type="Proteomes" id="UP000317036">
    <property type="component" value="Unassembled WGS sequence"/>
</dbReference>
<dbReference type="Pfam" id="PF02586">
    <property type="entry name" value="SRAP"/>
    <property type="match status" value="1"/>
</dbReference>
<evidence type="ECO:0000256" key="5">
    <source>
        <dbReference type="ARBA" id="ARBA00023124"/>
    </source>
</evidence>
<reference evidence="9 10" key="1">
    <citation type="submission" date="2019-07" db="EMBL/GenBank/DDBJ databases">
        <authorList>
            <person name="Kim J."/>
        </authorList>
    </citation>
    <scope>NUCLEOTIDE SEQUENCE [LARGE SCALE GENOMIC DNA]</scope>
    <source>
        <strain evidence="9 10">JC52</strain>
    </source>
</reference>
<evidence type="ECO:0000256" key="8">
    <source>
        <dbReference type="RuleBase" id="RU364100"/>
    </source>
</evidence>
<evidence type="ECO:0000256" key="3">
    <source>
        <dbReference type="ARBA" id="ARBA00022763"/>
    </source>
</evidence>
<organism evidence="9 10">
    <name type="scientific">Paenibacillus cremeus</name>
    <dbReference type="NCBI Taxonomy" id="2163881"/>
    <lineage>
        <taxon>Bacteria</taxon>
        <taxon>Bacillati</taxon>
        <taxon>Bacillota</taxon>
        <taxon>Bacilli</taxon>
        <taxon>Bacillales</taxon>
        <taxon>Paenibacillaceae</taxon>
        <taxon>Paenibacillus</taxon>
    </lineage>
</organism>
<dbReference type="EC" id="3.4.-.-" evidence="8"/>
<dbReference type="InterPro" id="IPR003738">
    <property type="entry name" value="SRAP"/>
</dbReference>
<dbReference type="EMBL" id="VNJI01000040">
    <property type="protein sequence ID" value="TVY07268.1"/>
    <property type="molecule type" value="Genomic_DNA"/>
</dbReference>
<evidence type="ECO:0000313" key="10">
    <source>
        <dbReference type="Proteomes" id="UP000317036"/>
    </source>
</evidence>
<evidence type="ECO:0000256" key="6">
    <source>
        <dbReference type="ARBA" id="ARBA00023125"/>
    </source>
</evidence>
<dbReference type="GO" id="GO:0106300">
    <property type="term" value="P:protein-DNA covalent cross-linking repair"/>
    <property type="evidence" value="ECO:0007669"/>
    <property type="project" value="InterPro"/>
</dbReference>
<keyword evidence="10" id="KW-1185">Reference proteome</keyword>
<keyword evidence="6" id="KW-0238">DNA-binding</keyword>
<dbReference type="PANTHER" id="PTHR13604:SF0">
    <property type="entry name" value="ABASIC SITE PROCESSING PROTEIN HMCES"/>
    <property type="match status" value="1"/>
</dbReference>
<dbReference type="SUPFAM" id="SSF143081">
    <property type="entry name" value="BB1717-like"/>
    <property type="match status" value="1"/>
</dbReference>
<keyword evidence="4 8" id="KW-0378">Hydrolase</keyword>
<accession>A0A559K549</accession>
<dbReference type="AlphaFoldDB" id="A0A559K549"/>
<evidence type="ECO:0000256" key="1">
    <source>
        <dbReference type="ARBA" id="ARBA00008136"/>
    </source>
</evidence>
<evidence type="ECO:0000256" key="2">
    <source>
        <dbReference type="ARBA" id="ARBA00022670"/>
    </source>
</evidence>
<dbReference type="GO" id="GO:0003697">
    <property type="term" value="F:single-stranded DNA binding"/>
    <property type="evidence" value="ECO:0007669"/>
    <property type="project" value="InterPro"/>
</dbReference>
<keyword evidence="2 8" id="KW-0645">Protease</keyword>
<proteinExistence type="inferred from homology"/>
<sequence length="226" mass="26219">MCDRYSLSVELSELTDYFQIASVRSAYQPRYNIAPTQSVAAIVNVEGERRLESFRWGLMPFWAKDAVNADSESVMEKRAYRRMFSKQRCIIPCNGFYMWRHEGKVSQPVRIVLKDQGVFGMAGLYDIWQTPSGNEIRTCTLMTTRSNRLIYDYAPAMPAILREEEMASWLDPARNKEPDYLQTLLKPYHPERMRAYPVTPRLSDLSLESEECFDEASLPAKYALLK</sequence>
<dbReference type="GO" id="GO:0006508">
    <property type="term" value="P:proteolysis"/>
    <property type="evidence" value="ECO:0007669"/>
    <property type="project" value="UniProtKB-KW"/>
</dbReference>
<dbReference type="PANTHER" id="PTHR13604">
    <property type="entry name" value="DC12-RELATED"/>
    <property type="match status" value="1"/>
</dbReference>
<name>A0A559K549_9BACL</name>
<gene>
    <name evidence="9" type="ORF">FPZ49_24875</name>
</gene>
<evidence type="ECO:0000256" key="7">
    <source>
        <dbReference type="ARBA" id="ARBA00023239"/>
    </source>
</evidence>
<comment type="caution">
    <text evidence="9">The sequence shown here is derived from an EMBL/GenBank/DDBJ whole genome shotgun (WGS) entry which is preliminary data.</text>
</comment>
<keyword evidence="3" id="KW-0227">DNA damage</keyword>
<protein>
    <recommendedName>
        <fullName evidence="8">Abasic site processing protein</fullName>
        <ecNumber evidence="8">3.4.-.-</ecNumber>
    </recommendedName>
</protein>
<dbReference type="GO" id="GO:0016829">
    <property type="term" value="F:lyase activity"/>
    <property type="evidence" value="ECO:0007669"/>
    <property type="project" value="UniProtKB-KW"/>
</dbReference>
<evidence type="ECO:0000256" key="4">
    <source>
        <dbReference type="ARBA" id="ARBA00022801"/>
    </source>
</evidence>